<accession>A0A6C0BJX9</accession>
<sequence length="101" mass="11469">MNSIRCRRITLGSQYISYNLGGVIHKELSKEEVSQIKTITLSLSNDIWYGNYTVPDAIGFSTPVNLILNGTLNIYMTPHLEEALLGIRYTLWSKTFSFSHI</sequence>
<evidence type="ECO:0000313" key="1">
    <source>
        <dbReference type="EMBL" id="QHS92322.1"/>
    </source>
</evidence>
<dbReference type="EMBL" id="MN739177">
    <property type="protein sequence ID" value="QHS92322.1"/>
    <property type="molecule type" value="Genomic_DNA"/>
</dbReference>
<proteinExistence type="predicted"/>
<name>A0A6C0BJX9_9ZZZZ</name>
<protein>
    <submittedName>
        <fullName evidence="1">Uncharacterized protein</fullName>
    </submittedName>
</protein>
<reference evidence="1" key="1">
    <citation type="journal article" date="2020" name="Nature">
        <title>Giant virus diversity and host interactions through global metagenomics.</title>
        <authorList>
            <person name="Schulz F."/>
            <person name="Roux S."/>
            <person name="Paez-Espino D."/>
            <person name="Jungbluth S."/>
            <person name="Walsh D.A."/>
            <person name="Denef V.J."/>
            <person name="McMahon K.D."/>
            <person name="Konstantinidis K.T."/>
            <person name="Eloe-Fadrosh E.A."/>
            <person name="Kyrpides N.C."/>
            <person name="Woyke T."/>
        </authorList>
    </citation>
    <scope>NUCLEOTIDE SEQUENCE</scope>
    <source>
        <strain evidence="1">GVMAG-M-3300014204-73</strain>
    </source>
</reference>
<dbReference type="AlphaFoldDB" id="A0A6C0BJX9"/>
<organism evidence="1">
    <name type="scientific">viral metagenome</name>
    <dbReference type="NCBI Taxonomy" id="1070528"/>
    <lineage>
        <taxon>unclassified sequences</taxon>
        <taxon>metagenomes</taxon>
        <taxon>organismal metagenomes</taxon>
    </lineage>
</organism>